<keyword evidence="2" id="KW-1185">Reference proteome</keyword>
<dbReference type="Proteomes" id="UP000499080">
    <property type="component" value="Unassembled WGS sequence"/>
</dbReference>
<dbReference type="AlphaFoldDB" id="A0A4Y2PZV4"/>
<reference evidence="1 2" key="1">
    <citation type="journal article" date="2019" name="Sci. Rep.">
        <title>Orb-weaving spider Araneus ventricosus genome elucidates the spidroin gene catalogue.</title>
        <authorList>
            <person name="Kono N."/>
            <person name="Nakamura H."/>
            <person name="Ohtoshi R."/>
            <person name="Moran D.A.P."/>
            <person name="Shinohara A."/>
            <person name="Yoshida Y."/>
            <person name="Fujiwara M."/>
            <person name="Mori M."/>
            <person name="Tomita M."/>
            <person name="Arakawa K."/>
        </authorList>
    </citation>
    <scope>NUCLEOTIDE SEQUENCE [LARGE SCALE GENOMIC DNA]</scope>
</reference>
<gene>
    <name evidence="1" type="ORF">AVEN_194338_1</name>
</gene>
<comment type="caution">
    <text evidence="1">The sequence shown here is derived from an EMBL/GenBank/DDBJ whole genome shotgun (WGS) entry which is preliminary data.</text>
</comment>
<name>A0A4Y2PZV4_ARAVE</name>
<protein>
    <submittedName>
        <fullName evidence="1">Uncharacterized protein</fullName>
    </submittedName>
</protein>
<organism evidence="1 2">
    <name type="scientific">Araneus ventricosus</name>
    <name type="common">Orbweaver spider</name>
    <name type="synonym">Epeira ventricosa</name>
    <dbReference type="NCBI Taxonomy" id="182803"/>
    <lineage>
        <taxon>Eukaryota</taxon>
        <taxon>Metazoa</taxon>
        <taxon>Ecdysozoa</taxon>
        <taxon>Arthropoda</taxon>
        <taxon>Chelicerata</taxon>
        <taxon>Arachnida</taxon>
        <taxon>Araneae</taxon>
        <taxon>Araneomorphae</taxon>
        <taxon>Entelegynae</taxon>
        <taxon>Araneoidea</taxon>
        <taxon>Araneidae</taxon>
        <taxon>Araneus</taxon>
    </lineage>
</organism>
<dbReference type="PANTHER" id="PTHR46704">
    <property type="entry name" value="CXC DOMAIN-CONTAINING PROTEIN-RELATED"/>
    <property type="match status" value="1"/>
</dbReference>
<proteinExistence type="predicted"/>
<evidence type="ECO:0000313" key="1">
    <source>
        <dbReference type="EMBL" id="GBN55616.1"/>
    </source>
</evidence>
<evidence type="ECO:0000313" key="2">
    <source>
        <dbReference type="Proteomes" id="UP000499080"/>
    </source>
</evidence>
<accession>A0A4Y2PZV4</accession>
<dbReference type="EMBL" id="BGPR01135408">
    <property type="protein sequence ID" value="GBN55616.1"/>
    <property type="molecule type" value="Genomic_DNA"/>
</dbReference>
<sequence>MQLVCEPIETDKSAVKPLPFINSPPSDANTLYTALKYAAEDLQQSFKICLVTFDQPLCVKAREIVGLMSDDPLFRTVVLRFGGFHMLMSYMGCIGHTMAGSGLKDVLSLVFAPNSVDKMLTGHAYSRTVRRHLLVQGVLTRIILDGVGISSEEQEAITNTLCNMEELTPEKIREKSHLTSIQKITTET</sequence>
<dbReference type="OrthoDB" id="6760255at2759"/>
<dbReference type="PANTHER" id="PTHR46704:SF1">
    <property type="entry name" value="TELOMERE LENGTH REGULATION PROTEIN TEL2 HOMOLOG"/>
    <property type="match status" value="1"/>
</dbReference>